<evidence type="ECO:0000259" key="8">
    <source>
        <dbReference type="PROSITE" id="PS50042"/>
    </source>
</evidence>
<evidence type="ECO:0000313" key="10">
    <source>
        <dbReference type="Proteomes" id="UP001606099"/>
    </source>
</evidence>
<dbReference type="SUPFAM" id="SSF51206">
    <property type="entry name" value="cAMP-binding domain-like"/>
    <property type="match status" value="1"/>
</dbReference>
<dbReference type="SMART" id="SM00220">
    <property type="entry name" value="S_TKc"/>
    <property type="match status" value="1"/>
</dbReference>
<evidence type="ECO:0000256" key="1">
    <source>
        <dbReference type="ARBA" id="ARBA00022527"/>
    </source>
</evidence>
<dbReference type="PANTHER" id="PTHR24350">
    <property type="entry name" value="SERINE/THREONINE-PROTEIN KINASE IAL-RELATED"/>
    <property type="match status" value="1"/>
</dbReference>
<dbReference type="EMBL" id="JBIGHZ010000002">
    <property type="protein sequence ID" value="MFG6447721.1"/>
    <property type="molecule type" value="Genomic_DNA"/>
</dbReference>
<keyword evidence="1" id="KW-0723">Serine/threonine-protein kinase</keyword>
<dbReference type="SMART" id="SM00100">
    <property type="entry name" value="cNMP"/>
    <property type="match status" value="1"/>
</dbReference>
<dbReference type="GO" id="GO:0016301">
    <property type="term" value="F:kinase activity"/>
    <property type="evidence" value="ECO:0007669"/>
    <property type="project" value="UniProtKB-KW"/>
</dbReference>
<protein>
    <submittedName>
        <fullName evidence="9">Serine/threonine-protein kinase</fullName>
    </submittedName>
</protein>
<evidence type="ECO:0000256" key="3">
    <source>
        <dbReference type="ARBA" id="ARBA00022741"/>
    </source>
</evidence>
<keyword evidence="4 9" id="KW-0418">Kinase</keyword>
<keyword evidence="2" id="KW-0808">Transferase</keyword>
<name>A0ABW7FTR5_9BURK</name>
<dbReference type="Gene3D" id="2.60.120.10">
    <property type="entry name" value="Jelly Rolls"/>
    <property type="match status" value="1"/>
</dbReference>
<evidence type="ECO:0000256" key="6">
    <source>
        <dbReference type="PROSITE-ProRule" id="PRU10141"/>
    </source>
</evidence>
<dbReference type="InterPro" id="IPR017441">
    <property type="entry name" value="Protein_kinase_ATP_BS"/>
</dbReference>
<dbReference type="SUPFAM" id="SSF56112">
    <property type="entry name" value="Protein kinase-like (PK-like)"/>
    <property type="match status" value="1"/>
</dbReference>
<proteinExistence type="predicted"/>
<evidence type="ECO:0000256" key="4">
    <source>
        <dbReference type="ARBA" id="ARBA00022777"/>
    </source>
</evidence>
<dbReference type="InterPro" id="IPR000719">
    <property type="entry name" value="Prot_kinase_dom"/>
</dbReference>
<dbReference type="Pfam" id="PF00027">
    <property type="entry name" value="cNMP_binding"/>
    <property type="match status" value="1"/>
</dbReference>
<accession>A0ABW7FTR5</accession>
<organism evidence="9 10">
    <name type="scientific">Roseateles rivi</name>
    <dbReference type="NCBI Taxonomy" id="3299028"/>
    <lineage>
        <taxon>Bacteria</taxon>
        <taxon>Pseudomonadati</taxon>
        <taxon>Pseudomonadota</taxon>
        <taxon>Betaproteobacteria</taxon>
        <taxon>Burkholderiales</taxon>
        <taxon>Sphaerotilaceae</taxon>
        <taxon>Roseateles</taxon>
    </lineage>
</organism>
<dbReference type="InterPro" id="IPR030616">
    <property type="entry name" value="Aur-like"/>
</dbReference>
<dbReference type="Gene3D" id="3.30.200.20">
    <property type="entry name" value="Phosphorylase Kinase, domain 1"/>
    <property type="match status" value="1"/>
</dbReference>
<evidence type="ECO:0000256" key="5">
    <source>
        <dbReference type="ARBA" id="ARBA00022840"/>
    </source>
</evidence>
<evidence type="ECO:0000256" key="2">
    <source>
        <dbReference type="ARBA" id="ARBA00022679"/>
    </source>
</evidence>
<gene>
    <name evidence="9" type="ORF">ACG0Z6_05620</name>
</gene>
<dbReference type="RefSeq" id="WP_394459316.1">
    <property type="nucleotide sequence ID" value="NZ_JBIGHZ010000002.1"/>
</dbReference>
<keyword evidence="10" id="KW-1185">Reference proteome</keyword>
<dbReference type="InterPro" id="IPR018490">
    <property type="entry name" value="cNMP-bd_dom_sf"/>
</dbReference>
<feature type="domain" description="Cyclic nucleotide-binding" evidence="8">
    <location>
        <begin position="318"/>
        <end position="391"/>
    </location>
</feature>
<comment type="caution">
    <text evidence="9">The sequence shown here is derived from an EMBL/GenBank/DDBJ whole genome shotgun (WGS) entry which is preliminary data.</text>
</comment>
<dbReference type="PROSITE" id="PS50042">
    <property type="entry name" value="CNMP_BINDING_3"/>
    <property type="match status" value="1"/>
</dbReference>
<dbReference type="InterPro" id="IPR011009">
    <property type="entry name" value="Kinase-like_dom_sf"/>
</dbReference>
<dbReference type="Gene3D" id="1.10.510.10">
    <property type="entry name" value="Transferase(Phosphotransferase) domain 1"/>
    <property type="match status" value="1"/>
</dbReference>
<reference evidence="9 10" key="1">
    <citation type="submission" date="2024-08" db="EMBL/GenBank/DDBJ databases">
        <authorList>
            <person name="Lu H."/>
        </authorList>
    </citation>
    <scope>NUCLEOTIDE SEQUENCE [LARGE SCALE GENOMIC DNA]</scope>
    <source>
        <strain evidence="9 10">BYS180W</strain>
    </source>
</reference>
<sequence>MPTQPYERDDSPTAPGLPARVGRYRLVRRLGEGATSEVFLARDEFRQIDVAVKRLRDWNALSAAEQGLVRRFFASEAALSGRFKHPNVVQILDAIDDEDAPYLVMEYVPGVTLRRFCRPDQLLPLEQIVELGFKCAMALSYVAGQGVIHRDIKPANLLGVMDAQGRLVDVKVTDFGSALHLHAETTQVQRVGSLSYMPPEQIDGGSLDTRADMYALAAVLYHLVAGRPPFEAEHQAALLHQIYHRAPPPLVGARADVSPALQSVIFRALAKHPADRYPDWEAFAQALSALVTQQQVPLAPLQEVRDSERFTLLRSLEFFADFGDIALWEVVHRARWQRFPAGHCLYRTGQTGNSFHIIALGGVEVWRDGQCVARLAAGTSVGEMAYLAPNPELRLHSTDVRITEQTTTLSFTPDTLAQLSPECRHAFDRAFIQVLVRRLHAAHEALAHPRRIL</sequence>
<dbReference type="PROSITE" id="PS50011">
    <property type="entry name" value="PROTEIN_KINASE_DOM"/>
    <property type="match status" value="1"/>
</dbReference>
<dbReference type="Proteomes" id="UP001606099">
    <property type="component" value="Unassembled WGS sequence"/>
</dbReference>
<feature type="binding site" evidence="6">
    <location>
        <position position="53"/>
    </location>
    <ligand>
        <name>ATP</name>
        <dbReference type="ChEBI" id="CHEBI:30616"/>
    </ligand>
</feature>
<feature type="domain" description="Protein kinase" evidence="7">
    <location>
        <begin position="24"/>
        <end position="291"/>
    </location>
</feature>
<dbReference type="CDD" id="cd14014">
    <property type="entry name" value="STKc_PknB_like"/>
    <property type="match status" value="1"/>
</dbReference>
<keyword evidence="3 6" id="KW-0547">Nucleotide-binding</keyword>
<keyword evidence="5 6" id="KW-0067">ATP-binding</keyword>
<evidence type="ECO:0000259" key="7">
    <source>
        <dbReference type="PROSITE" id="PS50011"/>
    </source>
</evidence>
<dbReference type="InterPro" id="IPR000595">
    <property type="entry name" value="cNMP-bd_dom"/>
</dbReference>
<dbReference type="PROSITE" id="PS00107">
    <property type="entry name" value="PROTEIN_KINASE_ATP"/>
    <property type="match status" value="1"/>
</dbReference>
<dbReference type="InterPro" id="IPR014710">
    <property type="entry name" value="RmlC-like_jellyroll"/>
</dbReference>
<dbReference type="Pfam" id="PF00069">
    <property type="entry name" value="Pkinase"/>
    <property type="match status" value="1"/>
</dbReference>
<evidence type="ECO:0000313" key="9">
    <source>
        <dbReference type="EMBL" id="MFG6447721.1"/>
    </source>
</evidence>
<dbReference type="CDD" id="cd00038">
    <property type="entry name" value="CAP_ED"/>
    <property type="match status" value="1"/>
</dbReference>